<gene>
    <name evidence="9" type="ORF">GCM10010449_52200</name>
</gene>
<dbReference type="Proteomes" id="UP001501637">
    <property type="component" value="Unassembled WGS sequence"/>
</dbReference>
<dbReference type="InterPro" id="IPR023549">
    <property type="entry name" value="Subtilisin_inhibitor"/>
</dbReference>
<evidence type="ECO:0000259" key="8">
    <source>
        <dbReference type="Pfam" id="PF00720"/>
    </source>
</evidence>
<dbReference type="SUPFAM" id="SSF55399">
    <property type="entry name" value="Subtilisin inhibitor"/>
    <property type="match status" value="1"/>
</dbReference>
<dbReference type="EMBL" id="BAAAUG010000096">
    <property type="protein sequence ID" value="GAA3123999.1"/>
    <property type="molecule type" value="Genomic_DNA"/>
</dbReference>
<organism evidence="9 10">
    <name type="scientific">Streptomyces rectiviolaceus</name>
    <dbReference type="NCBI Taxonomy" id="332591"/>
    <lineage>
        <taxon>Bacteria</taxon>
        <taxon>Bacillati</taxon>
        <taxon>Actinomycetota</taxon>
        <taxon>Actinomycetes</taxon>
        <taxon>Kitasatosporales</taxon>
        <taxon>Streptomycetaceae</taxon>
        <taxon>Streptomyces</taxon>
    </lineage>
</organism>
<evidence type="ECO:0000256" key="3">
    <source>
        <dbReference type="ARBA" id="ARBA00022525"/>
    </source>
</evidence>
<feature type="chain" id="PRO_5045316071" evidence="7">
    <location>
        <begin position="40"/>
        <end position="161"/>
    </location>
</feature>
<evidence type="ECO:0000256" key="1">
    <source>
        <dbReference type="ARBA" id="ARBA00004613"/>
    </source>
</evidence>
<dbReference type="InterPro" id="IPR036819">
    <property type="entry name" value="Subtilisin_inhibitor-like_sf"/>
</dbReference>
<keyword evidence="7" id="KW-0732">Signal</keyword>
<evidence type="ECO:0000313" key="10">
    <source>
        <dbReference type="Proteomes" id="UP001501637"/>
    </source>
</evidence>
<name>A0ABP6MRY3_9ACTN</name>
<dbReference type="RefSeq" id="WP_344524539.1">
    <property type="nucleotide sequence ID" value="NZ_BAAAUG010000096.1"/>
</dbReference>
<reference evidence="10" key="1">
    <citation type="journal article" date="2019" name="Int. J. Syst. Evol. Microbiol.">
        <title>The Global Catalogue of Microorganisms (GCM) 10K type strain sequencing project: providing services to taxonomists for standard genome sequencing and annotation.</title>
        <authorList>
            <consortium name="The Broad Institute Genomics Platform"/>
            <consortium name="The Broad Institute Genome Sequencing Center for Infectious Disease"/>
            <person name="Wu L."/>
            <person name="Ma J."/>
        </authorList>
    </citation>
    <scope>NUCLEOTIDE SEQUENCE [LARGE SCALE GENOMIC DNA]</scope>
    <source>
        <strain evidence="10">JCM 9092</strain>
    </source>
</reference>
<keyword evidence="10" id="KW-1185">Reference proteome</keyword>
<dbReference type="Gene3D" id="3.30.350.10">
    <property type="entry name" value="Subtilisin inhibitor-like"/>
    <property type="match status" value="1"/>
</dbReference>
<keyword evidence="6" id="KW-1015">Disulfide bond</keyword>
<comment type="similarity">
    <text evidence="2">Belongs to the protease inhibitor I16 (SSI) family.</text>
</comment>
<evidence type="ECO:0000256" key="2">
    <source>
        <dbReference type="ARBA" id="ARBA00010472"/>
    </source>
</evidence>
<keyword evidence="5" id="KW-0722">Serine protease inhibitor</keyword>
<comment type="caution">
    <text evidence="9">The sequence shown here is derived from an EMBL/GenBank/DDBJ whole genome shotgun (WGS) entry which is preliminary data.</text>
</comment>
<evidence type="ECO:0000256" key="5">
    <source>
        <dbReference type="ARBA" id="ARBA00022900"/>
    </source>
</evidence>
<evidence type="ECO:0000313" key="9">
    <source>
        <dbReference type="EMBL" id="GAA3123999.1"/>
    </source>
</evidence>
<sequence length="161" mass="17116">MFAYPVPRTQWSPVMLRRLVLTAAASVAALSAAPAVAHADMGPVHLSSPLTESTPDRLTVKVTEAGNGHDGTFELECHPSGGTHPKAQEACEKLDEGRWGSDTFAPTPEDSICTMQYGGPATARITGTWNGRPVDATYNRSNGCEISRWDKLVPVLPGATT</sequence>
<proteinExistence type="inferred from homology"/>
<dbReference type="Pfam" id="PF00720">
    <property type="entry name" value="SSI"/>
    <property type="match status" value="1"/>
</dbReference>
<keyword evidence="3" id="KW-0964">Secreted</keyword>
<protein>
    <submittedName>
        <fullName evidence="9">SSI family serine proteinase inhibitor</fullName>
    </submittedName>
</protein>
<evidence type="ECO:0000256" key="6">
    <source>
        <dbReference type="ARBA" id="ARBA00023157"/>
    </source>
</evidence>
<evidence type="ECO:0000256" key="7">
    <source>
        <dbReference type="SAM" id="SignalP"/>
    </source>
</evidence>
<evidence type="ECO:0000256" key="4">
    <source>
        <dbReference type="ARBA" id="ARBA00022690"/>
    </source>
</evidence>
<feature type="domain" description="Subtilisin inhibitor" evidence="8">
    <location>
        <begin position="67"/>
        <end position="139"/>
    </location>
</feature>
<dbReference type="PROSITE" id="PS00999">
    <property type="entry name" value="SSI"/>
    <property type="match status" value="1"/>
</dbReference>
<dbReference type="InterPro" id="IPR020054">
    <property type="entry name" value="Prot_inh_SSI_I16_CS"/>
</dbReference>
<feature type="signal peptide" evidence="7">
    <location>
        <begin position="1"/>
        <end position="39"/>
    </location>
</feature>
<accession>A0ABP6MRY3</accession>
<keyword evidence="4" id="KW-0646">Protease inhibitor</keyword>
<comment type="subcellular location">
    <subcellularLocation>
        <location evidence="1">Secreted</location>
    </subcellularLocation>
</comment>